<accession>A0A7K1LDB1</accession>
<evidence type="ECO:0000313" key="3">
    <source>
        <dbReference type="Proteomes" id="UP000432015"/>
    </source>
</evidence>
<keyword evidence="3" id="KW-1185">Reference proteome</keyword>
<dbReference type="AlphaFoldDB" id="A0A7K1LDB1"/>
<proteinExistence type="predicted"/>
<evidence type="ECO:0000256" key="1">
    <source>
        <dbReference type="SAM" id="MobiDB-lite"/>
    </source>
</evidence>
<reference evidence="2 3" key="1">
    <citation type="submission" date="2019-11" db="EMBL/GenBank/DDBJ databases">
        <authorList>
            <person name="Cao P."/>
        </authorList>
    </citation>
    <scope>NUCLEOTIDE SEQUENCE [LARGE SCALE GENOMIC DNA]</scope>
    <source>
        <strain evidence="2 3">NEAU-AAG5</strain>
    </source>
</reference>
<dbReference type="RefSeq" id="WP_156221894.1">
    <property type="nucleotide sequence ID" value="NZ_WOFH01000020.1"/>
</dbReference>
<sequence length="260" mass="26844">MLTLACASALTACDGDSGKPPHSLGSPGSPSGSSASTPAAPAPSPTTASPATDPAAERLVLRWRETGGFAGKGGPGTLPEFSLYSTGRAVVASEGKATEYRLKPEALQRLLDGARAAGLARSHTSGPGRVMDAIVLEFTMGRATTKIIQPEAQSDPAVRFRERLDPRRWPPGDLVSPGRPYAPAKVAVLSVENPGAGTVKKWPLAPLGKGERVPGGVCTLAPASGVPAARPDVGWRSQGRTYTVRVRPLLPGESSCRDIP</sequence>
<organism evidence="2 3">
    <name type="scientific">Actinomadura litoris</name>
    <dbReference type="NCBI Taxonomy" id="2678616"/>
    <lineage>
        <taxon>Bacteria</taxon>
        <taxon>Bacillati</taxon>
        <taxon>Actinomycetota</taxon>
        <taxon>Actinomycetes</taxon>
        <taxon>Streptosporangiales</taxon>
        <taxon>Thermomonosporaceae</taxon>
        <taxon>Actinomadura</taxon>
    </lineage>
</organism>
<dbReference type="Proteomes" id="UP000432015">
    <property type="component" value="Unassembled WGS sequence"/>
</dbReference>
<feature type="region of interest" description="Disordered" evidence="1">
    <location>
        <begin position="12"/>
        <end position="52"/>
    </location>
</feature>
<gene>
    <name evidence="2" type="ORF">GNZ18_37805</name>
</gene>
<dbReference type="EMBL" id="WOFH01000020">
    <property type="protein sequence ID" value="MUN42303.1"/>
    <property type="molecule type" value="Genomic_DNA"/>
</dbReference>
<protein>
    <submittedName>
        <fullName evidence="2">Uncharacterized protein</fullName>
    </submittedName>
</protein>
<evidence type="ECO:0000313" key="2">
    <source>
        <dbReference type="EMBL" id="MUN42303.1"/>
    </source>
</evidence>
<comment type="caution">
    <text evidence="2">The sequence shown here is derived from an EMBL/GenBank/DDBJ whole genome shotgun (WGS) entry which is preliminary data.</text>
</comment>
<name>A0A7K1LDB1_9ACTN</name>